<proteinExistence type="predicted"/>
<accession>A0AAV9NT17</accession>
<dbReference type="GeneID" id="89932563"/>
<dbReference type="EMBL" id="JAVRRT010000039">
    <property type="protein sequence ID" value="KAK5162694.1"/>
    <property type="molecule type" value="Genomic_DNA"/>
</dbReference>
<evidence type="ECO:0000313" key="1">
    <source>
        <dbReference type="EMBL" id="KAK5162694.1"/>
    </source>
</evidence>
<dbReference type="AlphaFoldDB" id="A0AAV9NT17"/>
<dbReference type="Proteomes" id="UP001337655">
    <property type="component" value="Unassembled WGS sequence"/>
</dbReference>
<gene>
    <name evidence="1" type="ORF">LTR77_011247</name>
</gene>
<evidence type="ECO:0000313" key="2">
    <source>
        <dbReference type="Proteomes" id="UP001337655"/>
    </source>
</evidence>
<organism evidence="1 2">
    <name type="scientific">Saxophila tyrrhenica</name>
    <dbReference type="NCBI Taxonomy" id="1690608"/>
    <lineage>
        <taxon>Eukaryota</taxon>
        <taxon>Fungi</taxon>
        <taxon>Dikarya</taxon>
        <taxon>Ascomycota</taxon>
        <taxon>Pezizomycotina</taxon>
        <taxon>Dothideomycetes</taxon>
        <taxon>Dothideomycetidae</taxon>
        <taxon>Mycosphaerellales</taxon>
        <taxon>Extremaceae</taxon>
        <taxon>Saxophila</taxon>
    </lineage>
</organism>
<reference evidence="1 2" key="1">
    <citation type="submission" date="2023-08" db="EMBL/GenBank/DDBJ databases">
        <title>Black Yeasts Isolated from many extreme environments.</title>
        <authorList>
            <person name="Coleine C."/>
            <person name="Stajich J.E."/>
            <person name="Selbmann L."/>
        </authorList>
    </citation>
    <scope>NUCLEOTIDE SEQUENCE [LARGE SCALE GENOMIC DNA]</scope>
    <source>
        <strain evidence="1 2">CCFEE 5935</strain>
    </source>
</reference>
<keyword evidence="2" id="KW-1185">Reference proteome</keyword>
<name>A0AAV9NT17_9PEZI</name>
<dbReference type="RefSeq" id="XP_064653364.1">
    <property type="nucleotide sequence ID" value="XM_064808455.1"/>
</dbReference>
<sequence>MPTVVKTTCWTDSSSLMTKMKWFKNKVSNSYGSGKKQWSMELDELLTTELNKMKDISLDCHHRPSRTRNRFAYERVPSDWTKIPTLVEDMNVALNAPQNWYTSLRHNPVLAVFMSNVSTMIEVAMRLKTRPNIQHVIVCDCVMSVKHMLLIMVVFQLLFKDENENDSVFMHLCVDENQEKIARRSPLKNKHVVMHRDMAWYAALGLVETRYRSVSVTMMMNEEMSMDNIESLFSTEDVFVSLTSSMDKINYSNALMDLVRSRSMVRELVPGSNPDTNTVRISDAIVNHNVSEGRLVYRARNAYSIMPTNTCTNMIRPMNLDGMCFDCRIVYMVANDIVLKTCGQNKDQPEYAGEEWSRSFARTITKDTMSISNNVIASLKAVSNVPVFVGQRESVNDESILISSVKLNELTAMYSDLYAFTYSTWRHLPDAPDCERTFVIMWMISAENYDINHFTIKWPEASSNTFVHLWSIVDRLRTLLESNNADWLVGARNPVGYSETMNMPGAADQHLYPSESIIAPHVEVFSSNMARMQPKTIKRSYDSNFFFTLSLTMSRPKRVIDPSQMAMRNDEMLSAAANRNRK</sequence>
<comment type="caution">
    <text evidence="1">The sequence shown here is derived from an EMBL/GenBank/DDBJ whole genome shotgun (WGS) entry which is preliminary data.</text>
</comment>
<protein>
    <submittedName>
        <fullName evidence="1">Uncharacterized protein</fullName>
    </submittedName>
</protein>